<accession>A0A1T4R3N9</accession>
<feature type="binding site" evidence="7">
    <location>
        <position position="62"/>
    </location>
    <ligand>
        <name>Zn(2+)</name>
        <dbReference type="ChEBI" id="CHEBI:29105"/>
        <label>2</label>
    </ligand>
</feature>
<dbReference type="UniPathway" id="UPA00619">
    <property type="reaction ID" value="UER00676"/>
</dbReference>
<feature type="binding site" evidence="7">
    <location>
        <position position="60"/>
    </location>
    <ligand>
        <name>Zn(2+)</name>
        <dbReference type="ChEBI" id="CHEBI:29105"/>
        <label>1</label>
    </ligand>
</feature>
<comment type="function">
    <text evidence="7">Thiolesterase that catalyzes the hydrolysis of S-D-lactoyl-glutathione to form glutathione and D-lactic acid.</text>
</comment>
<dbReference type="SMART" id="SM00849">
    <property type="entry name" value="Lactamase_B"/>
    <property type="match status" value="1"/>
</dbReference>
<feature type="domain" description="Metallo-beta-lactamase" evidence="8">
    <location>
        <begin position="15"/>
        <end position="173"/>
    </location>
</feature>
<protein>
    <recommendedName>
        <fullName evidence="7">Hydroxyacylglutathione hydrolase</fullName>
        <ecNumber evidence="7">3.1.2.6</ecNumber>
    </recommendedName>
    <alternativeName>
        <fullName evidence="7">Glyoxalase II</fullName>
        <shortName evidence="7">Glx II</shortName>
    </alternativeName>
</protein>
<dbReference type="InterPro" id="IPR032282">
    <property type="entry name" value="HAGH_C"/>
</dbReference>
<dbReference type="NCBIfam" id="TIGR03413">
    <property type="entry name" value="GSH_gloB"/>
    <property type="match status" value="1"/>
</dbReference>
<proteinExistence type="inferred from homology"/>
<keyword evidence="6 7" id="KW-0862">Zinc</keyword>
<dbReference type="GO" id="GO:0019243">
    <property type="term" value="P:methylglyoxal catabolic process to D-lactate via S-lactoyl-glutathione"/>
    <property type="evidence" value="ECO:0007669"/>
    <property type="project" value="UniProtKB-UniRule"/>
</dbReference>
<keyword evidence="4 7" id="KW-0479">Metal-binding</keyword>
<keyword evidence="10" id="KW-1185">Reference proteome</keyword>
<dbReference type="InterPro" id="IPR035680">
    <property type="entry name" value="Clx_II_MBL"/>
</dbReference>
<dbReference type="PIRSF" id="PIRSF005457">
    <property type="entry name" value="Glx"/>
    <property type="match status" value="1"/>
</dbReference>
<dbReference type="InterPro" id="IPR050110">
    <property type="entry name" value="Glyoxalase_II_hydrolase"/>
</dbReference>
<evidence type="ECO:0000256" key="5">
    <source>
        <dbReference type="ARBA" id="ARBA00022801"/>
    </source>
</evidence>
<dbReference type="Pfam" id="PF00753">
    <property type="entry name" value="Lactamase_B"/>
    <property type="match status" value="1"/>
</dbReference>
<dbReference type="AlphaFoldDB" id="A0A1T4R3N9"/>
<feature type="binding site" evidence="7">
    <location>
        <position position="173"/>
    </location>
    <ligand>
        <name>Zn(2+)</name>
        <dbReference type="ChEBI" id="CHEBI:29105"/>
        <label>2</label>
    </ligand>
</feature>
<dbReference type="EMBL" id="FUWJ01000004">
    <property type="protein sequence ID" value="SKA10589.1"/>
    <property type="molecule type" value="Genomic_DNA"/>
</dbReference>
<feature type="binding site" evidence="7">
    <location>
        <position position="116"/>
    </location>
    <ligand>
        <name>Zn(2+)</name>
        <dbReference type="ChEBI" id="CHEBI:29105"/>
        <label>1</label>
    </ligand>
</feature>
<dbReference type="HAMAP" id="MF_01374">
    <property type="entry name" value="Glyoxalase_2"/>
    <property type="match status" value="1"/>
</dbReference>
<feature type="binding site" evidence="7">
    <location>
        <position position="135"/>
    </location>
    <ligand>
        <name>Zn(2+)</name>
        <dbReference type="ChEBI" id="CHEBI:29105"/>
        <label>1</label>
    </ligand>
</feature>
<comment type="cofactor">
    <cofactor evidence="7">
        <name>Zn(2+)</name>
        <dbReference type="ChEBI" id="CHEBI:29105"/>
    </cofactor>
    <text evidence="7">Binds 2 Zn(2+) ions per subunit.</text>
</comment>
<dbReference type="GO" id="GO:0017001">
    <property type="term" value="P:antibiotic catabolic process"/>
    <property type="evidence" value="ECO:0007669"/>
    <property type="project" value="InterPro"/>
</dbReference>
<dbReference type="CDD" id="cd07723">
    <property type="entry name" value="hydroxyacylglutathione_hydrolase_MBL-fold"/>
    <property type="match status" value="1"/>
</dbReference>
<comment type="similarity">
    <text evidence="3 7">Belongs to the metallo-beta-lactamase superfamily. Glyoxalase II family.</text>
</comment>
<sequence>MSSTLDIVRIPVLSDNYVWLMREPQSGAVGVVDPAEAGPVLAEANRRGWKITHILNTHHHGDHVGGNREIKAATGCTIVGYRGDAARIPGIDVEVEDGGRYRFGEAEAEIFFVPGHTSGHIAYAFREQKALFCGDTLFALGCGKMFEGTPQQFWGSLARLRALPDDMRVYCAHEYTQSNARFAVTVERDNKALLARSDAIDAARARGEATVPSLLGEEKQTNPFLRADLPSLQQAVGLAGADPVQVFAEVRHRKDVFR</sequence>
<dbReference type="InterPro" id="IPR036866">
    <property type="entry name" value="RibonucZ/Hydroxyglut_hydro"/>
</dbReference>
<evidence type="ECO:0000256" key="2">
    <source>
        <dbReference type="ARBA" id="ARBA00004963"/>
    </source>
</evidence>
<dbReference type="Gene3D" id="3.60.15.10">
    <property type="entry name" value="Ribonuclease Z/Hydroxyacylglutathione hydrolase-like"/>
    <property type="match status" value="1"/>
</dbReference>
<dbReference type="Proteomes" id="UP000190092">
    <property type="component" value="Unassembled WGS sequence"/>
</dbReference>
<name>A0A1T4R3N9_9HYPH</name>
<feature type="binding site" evidence="7">
    <location>
        <position position="58"/>
    </location>
    <ligand>
        <name>Zn(2+)</name>
        <dbReference type="ChEBI" id="CHEBI:29105"/>
        <label>1</label>
    </ligand>
</feature>
<evidence type="ECO:0000313" key="10">
    <source>
        <dbReference type="Proteomes" id="UP000190092"/>
    </source>
</evidence>
<evidence type="ECO:0000259" key="8">
    <source>
        <dbReference type="SMART" id="SM00849"/>
    </source>
</evidence>
<evidence type="ECO:0000256" key="3">
    <source>
        <dbReference type="ARBA" id="ARBA00006759"/>
    </source>
</evidence>
<dbReference type="GO" id="GO:0008270">
    <property type="term" value="F:zinc ion binding"/>
    <property type="evidence" value="ECO:0007669"/>
    <property type="project" value="InterPro"/>
</dbReference>
<dbReference type="PROSITE" id="PS00743">
    <property type="entry name" value="BETA_LACTAMASE_B_1"/>
    <property type="match status" value="1"/>
</dbReference>
<organism evidence="9 10">
    <name type="scientific">Enhydrobacter aerosaccus</name>
    <dbReference type="NCBI Taxonomy" id="225324"/>
    <lineage>
        <taxon>Bacteria</taxon>
        <taxon>Pseudomonadati</taxon>
        <taxon>Pseudomonadota</taxon>
        <taxon>Alphaproteobacteria</taxon>
        <taxon>Hyphomicrobiales</taxon>
        <taxon>Enhydrobacter</taxon>
    </lineage>
</organism>
<evidence type="ECO:0000256" key="6">
    <source>
        <dbReference type="ARBA" id="ARBA00022833"/>
    </source>
</evidence>
<dbReference type="InterPro" id="IPR001279">
    <property type="entry name" value="Metallo-B-lactamas"/>
</dbReference>
<evidence type="ECO:0000256" key="1">
    <source>
        <dbReference type="ARBA" id="ARBA00001623"/>
    </source>
</evidence>
<comment type="catalytic activity">
    <reaction evidence="1 7">
        <text>an S-(2-hydroxyacyl)glutathione + H2O = a 2-hydroxy carboxylate + glutathione + H(+)</text>
        <dbReference type="Rhea" id="RHEA:21864"/>
        <dbReference type="ChEBI" id="CHEBI:15377"/>
        <dbReference type="ChEBI" id="CHEBI:15378"/>
        <dbReference type="ChEBI" id="CHEBI:57925"/>
        <dbReference type="ChEBI" id="CHEBI:58896"/>
        <dbReference type="ChEBI" id="CHEBI:71261"/>
        <dbReference type="EC" id="3.1.2.6"/>
    </reaction>
</comment>
<dbReference type="Pfam" id="PF16123">
    <property type="entry name" value="HAGH_C"/>
    <property type="match status" value="1"/>
</dbReference>
<comment type="pathway">
    <text evidence="2 7">Secondary metabolite metabolism; methylglyoxal degradation; (R)-lactate from methylglyoxal: step 2/2.</text>
</comment>
<feature type="binding site" evidence="7">
    <location>
        <position position="63"/>
    </location>
    <ligand>
        <name>Zn(2+)</name>
        <dbReference type="ChEBI" id="CHEBI:29105"/>
        <label>2</label>
    </ligand>
</feature>
<dbReference type="PANTHER" id="PTHR43705">
    <property type="entry name" value="HYDROXYACYLGLUTATHIONE HYDROLASE"/>
    <property type="match status" value="1"/>
</dbReference>
<dbReference type="SUPFAM" id="SSF56281">
    <property type="entry name" value="Metallo-hydrolase/oxidoreductase"/>
    <property type="match status" value="1"/>
</dbReference>
<evidence type="ECO:0000256" key="7">
    <source>
        <dbReference type="HAMAP-Rule" id="MF_01374"/>
    </source>
</evidence>
<dbReference type="InterPro" id="IPR017782">
    <property type="entry name" value="Hydroxyacylglutathione_Hdrlase"/>
</dbReference>
<keyword evidence="5 7" id="KW-0378">Hydrolase</keyword>
<dbReference type="OrthoDB" id="9802248at2"/>
<dbReference type="STRING" id="225324.SAMN02745126_03554"/>
<feature type="binding site" evidence="7">
    <location>
        <position position="135"/>
    </location>
    <ligand>
        <name>Zn(2+)</name>
        <dbReference type="ChEBI" id="CHEBI:29105"/>
        <label>2</label>
    </ligand>
</feature>
<dbReference type="GO" id="GO:0008800">
    <property type="term" value="F:beta-lactamase activity"/>
    <property type="evidence" value="ECO:0007669"/>
    <property type="project" value="InterPro"/>
</dbReference>
<evidence type="ECO:0000313" key="9">
    <source>
        <dbReference type="EMBL" id="SKA10589.1"/>
    </source>
</evidence>
<dbReference type="GO" id="GO:0004416">
    <property type="term" value="F:hydroxyacylglutathione hydrolase activity"/>
    <property type="evidence" value="ECO:0007669"/>
    <property type="project" value="UniProtKB-UniRule"/>
</dbReference>
<dbReference type="PANTHER" id="PTHR43705:SF1">
    <property type="entry name" value="HYDROXYACYLGLUTATHIONE HYDROLASE GLOB"/>
    <property type="match status" value="1"/>
</dbReference>
<evidence type="ECO:0000256" key="4">
    <source>
        <dbReference type="ARBA" id="ARBA00022723"/>
    </source>
</evidence>
<reference evidence="10" key="1">
    <citation type="submission" date="2017-02" db="EMBL/GenBank/DDBJ databases">
        <authorList>
            <person name="Varghese N."/>
            <person name="Submissions S."/>
        </authorList>
    </citation>
    <scope>NUCLEOTIDE SEQUENCE [LARGE SCALE GENOMIC DNA]</scope>
    <source>
        <strain evidence="10">ATCC 27094</strain>
    </source>
</reference>
<comment type="subunit">
    <text evidence="7">Monomer.</text>
</comment>
<dbReference type="InterPro" id="IPR001018">
    <property type="entry name" value="Beta-lactamase_class-B_CS"/>
</dbReference>
<dbReference type="EC" id="3.1.2.6" evidence="7"/>
<dbReference type="RefSeq" id="WP_085935248.1">
    <property type="nucleotide sequence ID" value="NZ_FUWJ01000004.1"/>
</dbReference>
<gene>
    <name evidence="7" type="primary">gloB</name>
    <name evidence="9" type="ORF">SAMN02745126_03554</name>
</gene>